<evidence type="ECO:0000256" key="1">
    <source>
        <dbReference type="ARBA" id="ARBA00004141"/>
    </source>
</evidence>
<reference evidence="8" key="2">
    <citation type="journal article" date="2023" name="Microbiol Resour">
        <title>Decontamination and Annotation of the Draft Genome Sequence of the Oomycete Lagenidium giganteum ARSEF 373.</title>
        <authorList>
            <person name="Morgan W.R."/>
            <person name="Tartar A."/>
        </authorList>
    </citation>
    <scope>NUCLEOTIDE SEQUENCE</scope>
    <source>
        <strain evidence="8">ARSEF 373</strain>
    </source>
</reference>
<evidence type="ECO:0000256" key="7">
    <source>
        <dbReference type="SAM" id="Phobius"/>
    </source>
</evidence>
<accession>A0AAV2Z5T3</accession>
<gene>
    <name evidence="8" type="ORF">N0F65_008532</name>
</gene>
<dbReference type="InterPro" id="IPR036259">
    <property type="entry name" value="MFS_trans_sf"/>
</dbReference>
<keyword evidence="9" id="KW-1185">Reference proteome</keyword>
<organism evidence="8 9">
    <name type="scientific">Lagenidium giganteum</name>
    <dbReference type="NCBI Taxonomy" id="4803"/>
    <lineage>
        <taxon>Eukaryota</taxon>
        <taxon>Sar</taxon>
        <taxon>Stramenopiles</taxon>
        <taxon>Oomycota</taxon>
        <taxon>Peronosporomycetes</taxon>
        <taxon>Pythiales</taxon>
        <taxon>Pythiaceae</taxon>
    </lineage>
</organism>
<reference evidence="8" key="1">
    <citation type="submission" date="2022-11" db="EMBL/GenBank/DDBJ databases">
        <authorList>
            <person name="Morgan W.R."/>
            <person name="Tartar A."/>
        </authorList>
    </citation>
    <scope>NUCLEOTIDE SEQUENCE</scope>
    <source>
        <strain evidence="8">ARSEF 373</strain>
    </source>
</reference>
<evidence type="ECO:0008006" key="10">
    <source>
        <dbReference type="Google" id="ProtNLM"/>
    </source>
</evidence>
<keyword evidence="5 7" id="KW-1133">Transmembrane helix</keyword>
<dbReference type="GO" id="GO:0016020">
    <property type="term" value="C:membrane"/>
    <property type="evidence" value="ECO:0007669"/>
    <property type="project" value="UniProtKB-SubCell"/>
</dbReference>
<dbReference type="SUPFAM" id="SSF103473">
    <property type="entry name" value="MFS general substrate transporter"/>
    <property type="match status" value="1"/>
</dbReference>
<comment type="subcellular location">
    <subcellularLocation>
        <location evidence="1">Membrane</location>
        <topology evidence="1">Multi-pass membrane protein</topology>
    </subcellularLocation>
</comment>
<dbReference type="InterPro" id="IPR039309">
    <property type="entry name" value="BT1"/>
</dbReference>
<feature type="transmembrane region" description="Helical" evidence="7">
    <location>
        <begin position="34"/>
        <end position="52"/>
    </location>
</feature>
<comment type="caution">
    <text evidence="8">The sequence shown here is derived from an EMBL/GenBank/DDBJ whole genome shotgun (WGS) entry which is preliminary data.</text>
</comment>
<evidence type="ECO:0000256" key="6">
    <source>
        <dbReference type="ARBA" id="ARBA00023136"/>
    </source>
</evidence>
<dbReference type="Proteomes" id="UP001146120">
    <property type="component" value="Unassembled WGS sequence"/>
</dbReference>
<comment type="similarity">
    <text evidence="2">Belongs to the major facilitator superfamily. Folate-biopterin transporter (TC 2.A.71) family.</text>
</comment>
<feature type="transmembrane region" description="Helical" evidence="7">
    <location>
        <begin position="340"/>
        <end position="359"/>
    </location>
</feature>
<feature type="transmembrane region" description="Helical" evidence="7">
    <location>
        <begin position="202"/>
        <end position="218"/>
    </location>
</feature>
<evidence type="ECO:0000256" key="3">
    <source>
        <dbReference type="ARBA" id="ARBA00022448"/>
    </source>
</evidence>
<name>A0AAV2Z5T3_9STRA</name>
<feature type="non-terminal residue" evidence="8">
    <location>
        <position position="1"/>
    </location>
</feature>
<feature type="transmembrane region" description="Helical" evidence="7">
    <location>
        <begin position="380"/>
        <end position="401"/>
    </location>
</feature>
<dbReference type="PANTHER" id="PTHR31585">
    <property type="entry name" value="FOLATE-BIOPTERIN TRANSPORTER 1, CHLOROPLASTIC"/>
    <property type="match status" value="1"/>
</dbReference>
<proteinExistence type="inferred from homology"/>
<keyword evidence="4 7" id="KW-0812">Transmembrane</keyword>
<feature type="transmembrane region" description="Helical" evidence="7">
    <location>
        <begin position="159"/>
        <end position="182"/>
    </location>
</feature>
<feature type="transmembrane region" description="Helical" evidence="7">
    <location>
        <begin position="119"/>
        <end position="138"/>
    </location>
</feature>
<sequence>SILLIAFAGLGGFRQEMSIDRTRVTTINFDAPSHGAIYAMLMSVGTVGYVLADVAADGLTREVALEHFNEKPKEGGVFYLTVNRFRSMSMMGGSLFMAFCLSGVEYGSTFDFTLDYNTLMLICGIVSALPVPFILLFIDEKKRECRSFTLCMKQLWGIFQCRAVNSVIAFGFFSGVLGGMSVTALNPITYCWARVQPMNDNFGNVLGVGALLFGLAYVEKKGWIVNFRKIIIIANIVVLVVDFGATFITIWNIARSSWIWVGLPVVEVLHSGLEYAIFTDVISELSEPGTEAIMSSLVNAVSFLAVPFGIVLTKYIDSLFNLSNQDVMRDTTRVRTDSSITFIIAYVCQFLSIAWLFVLPNCAKDAREWKKRSSTSMTHAVVLLSLLTVCFCWTIAVHVLSVNLHENCCRMVDPATVDIFDRLSRSARHTASDADLQNSYVEAPSPTPIQGHKAVDLEVDGVTTINFDAPSHGAIYAMLMSVGTVGYVLADVAADELTKEVALEHFQETPKDDGDAREWKKRSGTSMPHAVLLLSVLVVCLYWTISVHVLSVNESTSCMKISGGKGC</sequence>
<evidence type="ECO:0000256" key="2">
    <source>
        <dbReference type="ARBA" id="ARBA00007015"/>
    </source>
</evidence>
<feature type="transmembrane region" description="Helical" evidence="7">
    <location>
        <begin position="530"/>
        <end position="550"/>
    </location>
</feature>
<feature type="transmembrane region" description="Helical" evidence="7">
    <location>
        <begin position="88"/>
        <end position="107"/>
    </location>
</feature>
<keyword evidence="3" id="KW-0813">Transport</keyword>
<evidence type="ECO:0000313" key="8">
    <source>
        <dbReference type="EMBL" id="DBA00889.1"/>
    </source>
</evidence>
<dbReference type="EMBL" id="DAKRPA010000057">
    <property type="protein sequence ID" value="DBA00889.1"/>
    <property type="molecule type" value="Genomic_DNA"/>
</dbReference>
<dbReference type="PANTHER" id="PTHR31585:SF5">
    <property type="entry name" value="RNA-BINDING S4 DOMAIN-CONTAINING PROTEIN"/>
    <property type="match status" value="1"/>
</dbReference>
<dbReference type="AlphaFoldDB" id="A0AAV2Z5T3"/>
<evidence type="ECO:0000313" key="9">
    <source>
        <dbReference type="Proteomes" id="UP001146120"/>
    </source>
</evidence>
<keyword evidence="6 7" id="KW-0472">Membrane</keyword>
<feature type="transmembrane region" description="Helical" evidence="7">
    <location>
        <begin position="297"/>
        <end position="316"/>
    </location>
</feature>
<evidence type="ECO:0000256" key="5">
    <source>
        <dbReference type="ARBA" id="ARBA00022989"/>
    </source>
</evidence>
<protein>
    <recommendedName>
        <fullName evidence="10">Transmembrane protein</fullName>
    </recommendedName>
</protein>
<feature type="transmembrane region" description="Helical" evidence="7">
    <location>
        <begin position="230"/>
        <end position="251"/>
    </location>
</feature>
<evidence type="ECO:0000256" key="4">
    <source>
        <dbReference type="ARBA" id="ARBA00022692"/>
    </source>
</evidence>
<dbReference type="Gene3D" id="1.20.1250.20">
    <property type="entry name" value="MFS general substrate transporter like domains"/>
    <property type="match status" value="1"/>
</dbReference>